<dbReference type="PROSITE" id="PS00028">
    <property type="entry name" value="ZINC_FINGER_C2H2_1"/>
    <property type="match status" value="3"/>
</dbReference>
<dbReference type="GO" id="GO:0000981">
    <property type="term" value="F:DNA-binding transcription factor activity, RNA polymerase II-specific"/>
    <property type="evidence" value="ECO:0007669"/>
    <property type="project" value="TreeGrafter"/>
</dbReference>
<feature type="domain" description="C2H2-type" evidence="6">
    <location>
        <begin position="102"/>
        <end position="131"/>
    </location>
</feature>
<evidence type="ECO:0000313" key="7">
    <source>
        <dbReference type="EMBL" id="KEP52397.1"/>
    </source>
</evidence>
<evidence type="ECO:0000256" key="3">
    <source>
        <dbReference type="ARBA" id="ARBA00022771"/>
    </source>
</evidence>
<dbReference type="PROSITE" id="PS50157">
    <property type="entry name" value="ZINC_FINGER_C2H2_2"/>
    <property type="match status" value="3"/>
</dbReference>
<evidence type="ECO:0000256" key="4">
    <source>
        <dbReference type="ARBA" id="ARBA00022833"/>
    </source>
</evidence>
<comment type="caution">
    <text evidence="7">The sequence shown here is derived from an EMBL/GenBank/DDBJ whole genome shotgun (WGS) entry which is preliminary data.</text>
</comment>
<dbReference type="InterPro" id="IPR022755">
    <property type="entry name" value="Znf_C2H2_jaz"/>
</dbReference>
<name>A0A074SQW2_9AGAM</name>
<keyword evidence="2" id="KW-0677">Repeat</keyword>
<dbReference type="InterPro" id="IPR013087">
    <property type="entry name" value="Znf_C2H2_type"/>
</dbReference>
<keyword evidence="8" id="KW-1185">Reference proteome</keyword>
<dbReference type="Gene3D" id="3.30.160.60">
    <property type="entry name" value="Classic Zinc Finger"/>
    <property type="match status" value="3"/>
</dbReference>
<reference evidence="7 8" key="1">
    <citation type="submission" date="2013-12" db="EMBL/GenBank/DDBJ databases">
        <authorList>
            <person name="Cubeta M."/>
            <person name="Pakala S."/>
            <person name="Fedorova N."/>
            <person name="Thomas E."/>
            <person name="Dean R."/>
            <person name="Jabaji S."/>
            <person name="Neate S."/>
            <person name="Toda T."/>
            <person name="Tavantzis S."/>
            <person name="Vilgalys R."/>
            <person name="Bharathan N."/>
            <person name="Pakala S."/>
            <person name="Losada L.S."/>
            <person name="Zafar N."/>
            <person name="Nierman W."/>
        </authorList>
    </citation>
    <scope>NUCLEOTIDE SEQUENCE [LARGE SCALE GENOMIC DNA]</scope>
    <source>
        <strain evidence="7 8">123E</strain>
    </source>
</reference>
<dbReference type="AlphaFoldDB" id="A0A074SQW2"/>
<keyword evidence="1" id="KW-0479">Metal-binding</keyword>
<dbReference type="SMART" id="SM00355">
    <property type="entry name" value="ZnF_C2H2"/>
    <property type="match status" value="7"/>
</dbReference>
<dbReference type="GO" id="GO:0008270">
    <property type="term" value="F:zinc ion binding"/>
    <property type="evidence" value="ECO:0007669"/>
    <property type="project" value="UniProtKB-KW"/>
</dbReference>
<dbReference type="STRING" id="1423351.A0A074SQW2"/>
<dbReference type="OrthoDB" id="6077919at2759"/>
<keyword evidence="4" id="KW-0862">Zinc</keyword>
<evidence type="ECO:0000256" key="5">
    <source>
        <dbReference type="PROSITE-ProRule" id="PRU00042"/>
    </source>
</evidence>
<evidence type="ECO:0000256" key="2">
    <source>
        <dbReference type="ARBA" id="ARBA00022737"/>
    </source>
</evidence>
<organism evidence="7 8">
    <name type="scientific">Rhizoctonia solani 123E</name>
    <dbReference type="NCBI Taxonomy" id="1423351"/>
    <lineage>
        <taxon>Eukaryota</taxon>
        <taxon>Fungi</taxon>
        <taxon>Dikarya</taxon>
        <taxon>Basidiomycota</taxon>
        <taxon>Agaricomycotina</taxon>
        <taxon>Agaricomycetes</taxon>
        <taxon>Cantharellales</taxon>
        <taxon>Ceratobasidiaceae</taxon>
        <taxon>Rhizoctonia</taxon>
    </lineage>
</organism>
<dbReference type="EMBL" id="AZST01000108">
    <property type="protein sequence ID" value="KEP52397.1"/>
    <property type="molecule type" value="Genomic_DNA"/>
</dbReference>
<gene>
    <name evidence="7" type="ORF">V565_046080</name>
</gene>
<feature type="domain" description="C2H2-type" evidence="6">
    <location>
        <begin position="28"/>
        <end position="53"/>
    </location>
</feature>
<sequence>MPECDRCDRWFASDYAYNAHRRDSSSHYVCFPCDRDFQTHHQLDQHLRQSSRHNYCPFCEEDFDDEDDLSEHDEQCHEYCNPCEMWFETTDELVEHNKDQHHYCVECDRCFMNLNNLQAHLNSSKHRPRNIHCPGTGCEDRFVSRSALLLHFEGGSCKSGLTRQRLNRLIAERDKSNFITNPNQLIKGSTETWATRKSWNGSAYECYFCHKEFRSLYQLNQHLGSAVHQQPMYHCPKLGHGCQAQFKAASALCQHIEDGSCGVTRFKFVQDSMNKLVRGVNRITYG</sequence>
<dbReference type="PANTHER" id="PTHR24409:SF356">
    <property type="entry name" value="C2H2 FINGER DOMAIN TRANSCRIPTION FACTOR (EUROFUNG)"/>
    <property type="match status" value="1"/>
</dbReference>
<accession>A0A074SQW2</accession>
<dbReference type="PANTHER" id="PTHR24409">
    <property type="entry name" value="ZINC FINGER PROTEIN 142"/>
    <property type="match status" value="1"/>
</dbReference>
<evidence type="ECO:0000256" key="1">
    <source>
        <dbReference type="ARBA" id="ARBA00022723"/>
    </source>
</evidence>
<dbReference type="Pfam" id="PF00096">
    <property type="entry name" value="zf-C2H2"/>
    <property type="match status" value="1"/>
</dbReference>
<evidence type="ECO:0000259" key="6">
    <source>
        <dbReference type="PROSITE" id="PS50157"/>
    </source>
</evidence>
<dbReference type="Pfam" id="PF12171">
    <property type="entry name" value="zf-C2H2_jaz"/>
    <property type="match status" value="1"/>
</dbReference>
<feature type="domain" description="C2H2-type" evidence="6">
    <location>
        <begin position="204"/>
        <end position="228"/>
    </location>
</feature>
<keyword evidence="3 5" id="KW-0863">Zinc-finger</keyword>
<evidence type="ECO:0000313" key="8">
    <source>
        <dbReference type="Proteomes" id="UP000027456"/>
    </source>
</evidence>
<dbReference type="HOGENOM" id="CLU_075838_1_1_1"/>
<protein>
    <submittedName>
        <fullName evidence="7">Zinc finger, C2H2 type protein</fullName>
    </submittedName>
</protein>
<dbReference type="InterPro" id="IPR036236">
    <property type="entry name" value="Znf_C2H2_sf"/>
</dbReference>
<dbReference type="Proteomes" id="UP000027456">
    <property type="component" value="Unassembled WGS sequence"/>
</dbReference>
<dbReference type="SUPFAM" id="SSF57667">
    <property type="entry name" value="beta-beta-alpha zinc fingers"/>
    <property type="match status" value="1"/>
</dbReference>
<proteinExistence type="predicted"/>
<dbReference type="GO" id="GO:0000977">
    <property type="term" value="F:RNA polymerase II transcription regulatory region sequence-specific DNA binding"/>
    <property type="evidence" value="ECO:0007669"/>
    <property type="project" value="TreeGrafter"/>
</dbReference>
<dbReference type="GO" id="GO:0005634">
    <property type="term" value="C:nucleus"/>
    <property type="evidence" value="ECO:0007669"/>
    <property type="project" value="TreeGrafter"/>
</dbReference>